<evidence type="ECO:0000313" key="9">
    <source>
        <dbReference type="EMBL" id="MBC3796600.1"/>
    </source>
</evidence>
<keyword evidence="10" id="KW-1185">Reference proteome</keyword>
<comment type="similarity">
    <text evidence="3">Belongs to the carotenoid/retinoid oxidoreductase family. CrtP subfamily.</text>
</comment>
<reference evidence="9 10" key="1">
    <citation type="journal article" date="2020" name="mSystems">
        <title>Defining Genomic and Predicted Metabolic Features of the Acetobacterium Genus.</title>
        <authorList>
            <person name="Ross D.E."/>
            <person name="Marshall C.W."/>
            <person name="Gulliver D."/>
            <person name="May H.D."/>
            <person name="Norman R.S."/>
        </authorList>
    </citation>
    <scope>NUCLEOTIDE SEQUENCE [LARGE SCALE GENOMIC DNA]</scope>
    <source>
        <strain evidence="9 10">DSM 9173</strain>
    </source>
</reference>
<evidence type="ECO:0000259" key="8">
    <source>
        <dbReference type="Pfam" id="PF01593"/>
    </source>
</evidence>
<evidence type="ECO:0000313" key="10">
    <source>
        <dbReference type="Proteomes" id="UP000653358"/>
    </source>
</evidence>
<dbReference type="InterPro" id="IPR036188">
    <property type="entry name" value="FAD/NAD-bd_sf"/>
</dbReference>
<gene>
    <name evidence="9" type="ORF">GH807_05975</name>
</gene>
<proteinExistence type="inferred from homology"/>
<organism evidence="9 10">
    <name type="scientific">Acetobacterium tundrae</name>
    <dbReference type="NCBI Taxonomy" id="132932"/>
    <lineage>
        <taxon>Bacteria</taxon>
        <taxon>Bacillati</taxon>
        <taxon>Bacillota</taxon>
        <taxon>Clostridia</taxon>
        <taxon>Eubacteriales</taxon>
        <taxon>Eubacteriaceae</taxon>
        <taxon>Acetobacterium</taxon>
    </lineage>
</organism>
<comment type="pathway">
    <text evidence="2">Carotenoid biosynthesis; staphyloxanthin biosynthesis; staphyloxanthin from farnesyl diphosphate: step 3/5.</text>
</comment>
<protein>
    <recommendedName>
        <fullName evidence="4">4,4'-diaponeurosporene oxygenase</fullName>
    </recommendedName>
    <alternativeName>
        <fullName evidence="5">4,4'-diaponeurosporene oxidase</fullName>
    </alternativeName>
    <alternativeName>
        <fullName evidence="6">Carotenoid oxidase</fullName>
    </alternativeName>
</protein>
<evidence type="ECO:0000256" key="1">
    <source>
        <dbReference type="ARBA" id="ARBA00023002"/>
    </source>
</evidence>
<evidence type="ECO:0000256" key="5">
    <source>
        <dbReference type="ARBA" id="ARBA00041900"/>
    </source>
</evidence>
<keyword evidence="1" id="KW-0560">Oxidoreductase</keyword>
<evidence type="ECO:0000256" key="2">
    <source>
        <dbReference type="ARBA" id="ARBA00037901"/>
    </source>
</evidence>
<comment type="catalytic activity">
    <reaction evidence="7">
        <text>all-trans-4,4'-diaponeurosporene + 2 AH2 + 2 O2 = 4,4'-diaponeurosporenal + 2 A + 3 H2O</text>
        <dbReference type="Rhea" id="RHEA:56104"/>
        <dbReference type="ChEBI" id="CHEBI:13193"/>
        <dbReference type="ChEBI" id="CHEBI:15377"/>
        <dbReference type="ChEBI" id="CHEBI:15379"/>
        <dbReference type="ChEBI" id="CHEBI:17499"/>
        <dbReference type="ChEBI" id="CHEBI:62743"/>
        <dbReference type="ChEBI" id="CHEBI:79065"/>
    </reaction>
</comment>
<dbReference type="Pfam" id="PF01593">
    <property type="entry name" value="Amino_oxidase"/>
    <property type="match status" value="1"/>
</dbReference>
<evidence type="ECO:0000256" key="3">
    <source>
        <dbReference type="ARBA" id="ARBA00038194"/>
    </source>
</evidence>
<name>A0ABR6WKC2_9FIRM</name>
<dbReference type="Proteomes" id="UP000653358">
    <property type="component" value="Unassembled WGS sequence"/>
</dbReference>
<evidence type="ECO:0000256" key="4">
    <source>
        <dbReference type="ARBA" id="ARBA00039159"/>
    </source>
</evidence>
<accession>A0ABR6WKC2</accession>
<dbReference type="RefSeq" id="WP_148602366.1">
    <property type="nucleotide sequence ID" value="NZ_RXYB01000002.1"/>
</dbReference>
<evidence type="ECO:0000256" key="6">
    <source>
        <dbReference type="ARBA" id="ARBA00042619"/>
    </source>
</evidence>
<comment type="caution">
    <text evidence="9">The sequence shown here is derived from an EMBL/GenBank/DDBJ whole genome shotgun (WGS) entry which is preliminary data.</text>
</comment>
<dbReference type="EMBL" id="WJBB01000005">
    <property type="protein sequence ID" value="MBC3796600.1"/>
    <property type="molecule type" value="Genomic_DNA"/>
</dbReference>
<dbReference type="PANTHER" id="PTHR43734">
    <property type="entry name" value="PHYTOENE DESATURASE"/>
    <property type="match status" value="1"/>
</dbReference>
<dbReference type="InterPro" id="IPR002937">
    <property type="entry name" value="Amino_oxidase"/>
</dbReference>
<feature type="domain" description="Amine oxidase" evidence="8">
    <location>
        <begin position="11"/>
        <end position="489"/>
    </location>
</feature>
<dbReference type="Gene3D" id="3.50.50.60">
    <property type="entry name" value="FAD/NAD(P)-binding domain"/>
    <property type="match status" value="2"/>
</dbReference>
<dbReference type="SUPFAM" id="SSF51905">
    <property type="entry name" value="FAD/NAD(P)-binding domain"/>
    <property type="match status" value="1"/>
</dbReference>
<evidence type="ECO:0000256" key="7">
    <source>
        <dbReference type="ARBA" id="ARBA00048532"/>
    </source>
</evidence>
<dbReference type="PANTHER" id="PTHR43734:SF7">
    <property type="entry name" value="4,4'-DIAPONEUROSPORENE OXYGENASE"/>
    <property type="match status" value="1"/>
</dbReference>
<sequence length="496" mass="55917">MKKIIIIGGGIAGLSAGIYAQQAGFETEIYEKNSVVGGQCTGWDRKGYHIDNCLHWLTGTKKNTDLYKIWENVGALSNDVTILQPDSFYSIEREGEKITLWKDLERTENEMLALSPEDKKEIKKFIANTRMAESMKMPTEKAMDMMNIFEILQFGMSMGDMGKVVKEYGRINVGELSERFKHPLLKAMIETFMAKEYLAYSLIVSYATFTSGNGGIPEGGSRAMALRMQKRFEALGGEVFTDTNVAKIKIGESQLAAGIELADGRLVTGDYIICACDTDFTFQQLLNVSYMDKKLKAVYDDRKNNPVISSFHVAFGVDGKLEELTETLLFECESLEIGTQTTNRMSLKNYATYGPNMAPPGKTVIQSQFIQYEQDYDYWKALAQDKTKYETKKMAIAKAVRQRIETKFPAYQGKLEILDTWTPMTYHRYCNAYHGAYMSFISTVSSQTTMFSGNIKGLDNVVLGSQWQMNPGGLPTAVIMGKFAVQRILKKDKRKR</sequence>